<dbReference type="PROSITE" id="PS50089">
    <property type="entry name" value="ZF_RING_2"/>
    <property type="match status" value="1"/>
</dbReference>
<dbReference type="InterPro" id="IPR001841">
    <property type="entry name" value="Znf_RING"/>
</dbReference>
<evidence type="ECO:0000256" key="13">
    <source>
        <dbReference type="SAM" id="Phobius"/>
    </source>
</evidence>
<keyword evidence="4" id="KW-0808">Transferase</keyword>
<dbReference type="InterPro" id="IPR022170">
    <property type="entry name" value="MUL1-like"/>
</dbReference>
<dbReference type="Pfam" id="PF12483">
    <property type="entry name" value="GIDE"/>
    <property type="match status" value="1"/>
</dbReference>
<evidence type="ECO:0000256" key="5">
    <source>
        <dbReference type="ARBA" id="ARBA00022692"/>
    </source>
</evidence>
<keyword evidence="6" id="KW-0479">Metal-binding</keyword>
<dbReference type="Pfam" id="PF13920">
    <property type="entry name" value="zf-C3HC4_3"/>
    <property type="match status" value="1"/>
</dbReference>
<protein>
    <recommendedName>
        <fullName evidence="3">RING-type E3 ubiquitin transferase</fullName>
        <ecNumber evidence="3">2.3.2.27</ecNumber>
    </recommendedName>
</protein>
<comment type="catalytic activity">
    <reaction evidence="1">
        <text>S-ubiquitinyl-[E2 ubiquitin-conjugating enzyme]-L-cysteine + [acceptor protein]-L-lysine = [E2 ubiquitin-conjugating enzyme]-L-cysteine + N(6)-ubiquitinyl-[acceptor protein]-L-lysine.</text>
        <dbReference type="EC" id="2.3.2.27"/>
    </reaction>
</comment>
<evidence type="ECO:0000256" key="12">
    <source>
        <dbReference type="PROSITE-ProRule" id="PRU00175"/>
    </source>
</evidence>
<dbReference type="EMBL" id="CAADRP010000402">
    <property type="protein sequence ID" value="VFU27783.1"/>
    <property type="molecule type" value="Genomic_DNA"/>
</dbReference>
<reference evidence="15" key="1">
    <citation type="submission" date="2019-03" db="EMBL/GenBank/DDBJ databases">
        <authorList>
            <person name="Mank J."/>
            <person name="Almeida P."/>
        </authorList>
    </citation>
    <scope>NUCLEOTIDE SEQUENCE</scope>
    <source>
        <strain evidence="15">78183</strain>
    </source>
</reference>
<keyword evidence="11 13" id="KW-0472">Membrane</keyword>
<accession>A0A6N2KJ90</accession>
<dbReference type="SUPFAM" id="SSF57850">
    <property type="entry name" value="RING/U-box"/>
    <property type="match status" value="1"/>
</dbReference>
<evidence type="ECO:0000256" key="10">
    <source>
        <dbReference type="ARBA" id="ARBA00022989"/>
    </source>
</evidence>
<dbReference type="PANTHER" id="PTHR47355:SF1">
    <property type="entry name" value="E3 UBIQUITIN-PROTEIN LIGASE SPL2"/>
    <property type="match status" value="1"/>
</dbReference>
<keyword evidence="9" id="KW-0862">Zinc</keyword>
<dbReference type="GO" id="GO:0061630">
    <property type="term" value="F:ubiquitin protein ligase activity"/>
    <property type="evidence" value="ECO:0007669"/>
    <property type="project" value="UniProtKB-EC"/>
</dbReference>
<evidence type="ECO:0000256" key="3">
    <source>
        <dbReference type="ARBA" id="ARBA00012483"/>
    </source>
</evidence>
<name>A0A6N2KJ90_SALVM</name>
<dbReference type="InterPro" id="IPR013083">
    <property type="entry name" value="Znf_RING/FYVE/PHD"/>
</dbReference>
<evidence type="ECO:0000313" key="15">
    <source>
        <dbReference type="EMBL" id="VFU27783.1"/>
    </source>
</evidence>
<evidence type="ECO:0000256" key="1">
    <source>
        <dbReference type="ARBA" id="ARBA00000900"/>
    </source>
</evidence>
<evidence type="ECO:0000259" key="14">
    <source>
        <dbReference type="PROSITE" id="PS50089"/>
    </source>
</evidence>
<keyword evidence="10 13" id="KW-1133">Transmembrane helix</keyword>
<keyword evidence="5 13" id="KW-0812">Transmembrane</keyword>
<evidence type="ECO:0000256" key="7">
    <source>
        <dbReference type="ARBA" id="ARBA00022771"/>
    </source>
</evidence>
<dbReference type="InterPro" id="IPR044247">
    <property type="entry name" value="SPL2-like"/>
</dbReference>
<gene>
    <name evidence="15" type="ORF">SVIM_LOCUS86634</name>
</gene>
<dbReference type="GO" id="GO:0008270">
    <property type="term" value="F:zinc ion binding"/>
    <property type="evidence" value="ECO:0007669"/>
    <property type="project" value="UniProtKB-KW"/>
</dbReference>
<feature type="transmembrane region" description="Helical" evidence="13">
    <location>
        <begin position="271"/>
        <end position="290"/>
    </location>
</feature>
<keyword evidence="7 12" id="KW-0863">Zinc-finger</keyword>
<keyword evidence="8" id="KW-0833">Ubl conjugation pathway</keyword>
<dbReference type="Gene3D" id="3.30.40.10">
    <property type="entry name" value="Zinc/RING finger domain, C3HC4 (zinc finger)"/>
    <property type="match status" value="1"/>
</dbReference>
<comment type="subcellular location">
    <subcellularLocation>
        <location evidence="2">Membrane</location>
        <topology evidence="2">Multi-pass membrane protein</topology>
    </subcellularLocation>
</comment>
<evidence type="ECO:0000256" key="11">
    <source>
        <dbReference type="ARBA" id="ARBA00023136"/>
    </source>
</evidence>
<proteinExistence type="predicted"/>
<evidence type="ECO:0000256" key="9">
    <source>
        <dbReference type="ARBA" id="ARBA00022833"/>
    </source>
</evidence>
<dbReference type="EC" id="2.3.2.27" evidence="3"/>
<feature type="domain" description="RING-type" evidence="14">
    <location>
        <begin position="333"/>
        <end position="373"/>
    </location>
</feature>
<dbReference type="GO" id="GO:0016020">
    <property type="term" value="C:membrane"/>
    <property type="evidence" value="ECO:0007669"/>
    <property type="project" value="UniProtKB-SubCell"/>
</dbReference>
<dbReference type="CDD" id="cd23145">
    <property type="entry name" value="RING-HC_SPL2-like"/>
    <property type="match status" value="1"/>
</dbReference>
<dbReference type="AlphaFoldDB" id="A0A6N2KJ90"/>
<dbReference type="PANTHER" id="PTHR47355">
    <property type="entry name" value="E3 UBIQUITIN-PROTEIN LIGASE SPL2"/>
    <property type="match status" value="1"/>
</dbReference>
<evidence type="ECO:0000256" key="2">
    <source>
        <dbReference type="ARBA" id="ARBA00004141"/>
    </source>
</evidence>
<sequence>MSKHWPPCYPNLLSPSTEQFSGQLLHTPPYVPFSTYTANSKSLAKISRAPTLSVSDLRSLLQNHDEDRQDHEHNLVIVRGLVEAKSAVDWTWKKSFRPPNVLLSHDSAYAAVILQKTQTCIYNEWKGFLGWTSELRAIFGRSLKEQETTLLRTVPFILVEGAQWPRSDYVIVNMDGSIHPLPLSTVYHQFQPVPASRYTFIQALFGHEYPVGVLHEEKILPLGKCISAVGICNFKKGIPEIKSCKDLPYFLADTTKDQMVADLAFKVKIQLWSGIVLGSLSIGVLGFAVMRNWNKWKAWRQRHSHLPSHATLDAVVSQIDEDEAGDVPDGQLCVICLTRRRRSAFIPCGHLACCHICAISVESEVSPICPICRRAVQNSIRKYDPIALQDYSPRDAMLFLFRSVRAQPLRTSSKQLDGEIADQQEDVALCESC</sequence>
<evidence type="ECO:0000256" key="4">
    <source>
        <dbReference type="ARBA" id="ARBA00022679"/>
    </source>
</evidence>
<evidence type="ECO:0000256" key="8">
    <source>
        <dbReference type="ARBA" id="ARBA00022786"/>
    </source>
</evidence>
<dbReference type="GO" id="GO:0016567">
    <property type="term" value="P:protein ubiquitination"/>
    <property type="evidence" value="ECO:0007669"/>
    <property type="project" value="InterPro"/>
</dbReference>
<organism evidence="15">
    <name type="scientific">Salix viminalis</name>
    <name type="common">Common osier</name>
    <name type="synonym">Basket willow</name>
    <dbReference type="NCBI Taxonomy" id="40686"/>
    <lineage>
        <taxon>Eukaryota</taxon>
        <taxon>Viridiplantae</taxon>
        <taxon>Streptophyta</taxon>
        <taxon>Embryophyta</taxon>
        <taxon>Tracheophyta</taxon>
        <taxon>Spermatophyta</taxon>
        <taxon>Magnoliopsida</taxon>
        <taxon>eudicotyledons</taxon>
        <taxon>Gunneridae</taxon>
        <taxon>Pentapetalae</taxon>
        <taxon>rosids</taxon>
        <taxon>fabids</taxon>
        <taxon>Malpighiales</taxon>
        <taxon>Salicaceae</taxon>
        <taxon>Saliceae</taxon>
        <taxon>Salix</taxon>
    </lineage>
</organism>
<evidence type="ECO:0000256" key="6">
    <source>
        <dbReference type="ARBA" id="ARBA00022723"/>
    </source>
</evidence>